<organism evidence="2 3">
    <name type="scientific">Paraphoma chrysanthemicola</name>
    <dbReference type="NCBI Taxonomy" id="798071"/>
    <lineage>
        <taxon>Eukaryota</taxon>
        <taxon>Fungi</taxon>
        <taxon>Dikarya</taxon>
        <taxon>Ascomycota</taxon>
        <taxon>Pezizomycotina</taxon>
        <taxon>Dothideomycetes</taxon>
        <taxon>Pleosporomycetidae</taxon>
        <taxon>Pleosporales</taxon>
        <taxon>Pleosporineae</taxon>
        <taxon>Phaeosphaeriaceae</taxon>
        <taxon>Paraphoma</taxon>
    </lineage>
</organism>
<dbReference type="Proteomes" id="UP000813461">
    <property type="component" value="Unassembled WGS sequence"/>
</dbReference>
<dbReference type="AlphaFoldDB" id="A0A8K0R6F2"/>
<feature type="domain" description="CorA-like transporter" evidence="1">
    <location>
        <begin position="167"/>
        <end position="267"/>
    </location>
</feature>
<gene>
    <name evidence="2" type="ORF">FB567DRAFT_51090</name>
</gene>
<dbReference type="OrthoDB" id="5396681at2759"/>
<sequence length="378" mass="43614">MDHLILQIYSQAAASHVDIITRQKLLVENLDRIFADRGDVETWEYHGKSNSLKEFVITSVADFNRMCMEAHSLGGRSFFITQVHSWSRLQVTARLLLHIVYCHQITPLMLDFLHCFGAKVTGEDNPYYGTFYARFSGPAGATGVPTNPHYGMLRYPSRYFVGPSFIYVDFCCHLRRFEKHGNSKLKDPWSLRQMTACQRFDIVNQTSTWIFIKPMEHFQKNFRVLLSGDQRNNPMAPHLLCLTMASENWRWYVDFLRRRLGEFVEKATFASFNASKLNYDISLVDSQRLSTLESKVTVAIAVLEQNLAIGRGMQRHCQRLWRIKGLNIDHGLQETTESDIEMQLTHLDLHKTSCELLLQRIQGTCSMVHSSCCINCLS</sequence>
<dbReference type="Pfam" id="PF26616">
    <property type="entry name" value="CorA-like"/>
    <property type="match status" value="2"/>
</dbReference>
<feature type="domain" description="CorA-like transporter" evidence="1">
    <location>
        <begin position="23"/>
        <end position="125"/>
    </location>
</feature>
<evidence type="ECO:0000313" key="2">
    <source>
        <dbReference type="EMBL" id="KAH7086775.1"/>
    </source>
</evidence>
<name>A0A8K0R6F2_9PLEO</name>
<comment type="caution">
    <text evidence="2">The sequence shown here is derived from an EMBL/GenBank/DDBJ whole genome shotgun (WGS) entry which is preliminary data.</text>
</comment>
<evidence type="ECO:0000259" key="1">
    <source>
        <dbReference type="Pfam" id="PF26616"/>
    </source>
</evidence>
<dbReference type="InterPro" id="IPR058257">
    <property type="entry name" value="CorA-like_dom"/>
</dbReference>
<proteinExistence type="predicted"/>
<dbReference type="EMBL" id="JAGMVJ010000010">
    <property type="protein sequence ID" value="KAH7086775.1"/>
    <property type="molecule type" value="Genomic_DNA"/>
</dbReference>
<keyword evidence="3" id="KW-1185">Reference proteome</keyword>
<accession>A0A8K0R6F2</accession>
<reference evidence="2" key="1">
    <citation type="journal article" date="2021" name="Nat. Commun.">
        <title>Genetic determinants of endophytism in the Arabidopsis root mycobiome.</title>
        <authorList>
            <person name="Mesny F."/>
            <person name="Miyauchi S."/>
            <person name="Thiergart T."/>
            <person name="Pickel B."/>
            <person name="Atanasova L."/>
            <person name="Karlsson M."/>
            <person name="Huettel B."/>
            <person name="Barry K.W."/>
            <person name="Haridas S."/>
            <person name="Chen C."/>
            <person name="Bauer D."/>
            <person name="Andreopoulos W."/>
            <person name="Pangilinan J."/>
            <person name="LaButti K."/>
            <person name="Riley R."/>
            <person name="Lipzen A."/>
            <person name="Clum A."/>
            <person name="Drula E."/>
            <person name="Henrissat B."/>
            <person name="Kohler A."/>
            <person name="Grigoriev I.V."/>
            <person name="Martin F.M."/>
            <person name="Hacquard S."/>
        </authorList>
    </citation>
    <scope>NUCLEOTIDE SEQUENCE</scope>
    <source>
        <strain evidence="2">MPI-SDFR-AT-0120</strain>
    </source>
</reference>
<evidence type="ECO:0000313" key="3">
    <source>
        <dbReference type="Proteomes" id="UP000813461"/>
    </source>
</evidence>
<protein>
    <recommendedName>
        <fullName evidence="1">CorA-like transporter domain-containing protein</fullName>
    </recommendedName>
</protein>